<evidence type="ECO:0000313" key="2">
    <source>
        <dbReference type="Proteomes" id="UP000030635"/>
    </source>
</evidence>
<reference evidence="1 2" key="1">
    <citation type="journal article" date="2015" name="Infect. Genet. Evol.">
        <title>Genomic sequences of six botulinum neurotoxin-producing strains representing three clostridial species illustrate the mobility and diversity of botulinum neurotoxin genes.</title>
        <authorList>
            <person name="Smith T.J."/>
            <person name="Hill K.K."/>
            <person name="Xie G."/>
            <person name="Foley B.T."/>
            <person name="Williamson C.H."/>
            <person name="Foster J.T."/>
            <person name="Johnson S.L."/>
            <person name="Chertkov O."/>
            <person name="Teshima H."/>
            <person name="Gibbons H.S."/>
            <person name="Johnsky L.A."/>
            <person name="Karavis M.A."/>
            <person name="Smith L.A."/>
        </authorList>
    </citation>
    <scope>NUCLEOTIDE SEQUENCE [LARGE SCALE GENOMIC DNA]</scope>
    <source>
        <strain evidence="1">Sullivan</strain>
    </source>
</reference>
<dbReference type="InterPro" id="IPR052018">
    <property type="entry name" value="PHP_domain"/>
</dbReference>
<gene>
    <name evidence="1" type="ORF">U729_2480</name>
</gene>
<dbReference type="SUPFAM" id="SSF89550">
    <property type="entry name" value="PHP domain-like"/>
    <property type="match status" value="1"/>
</dbReference>
<dbReference type="CDD" id="cd07432">
    <property type="entry name" value="PHP_HisPPase"/>
    <property type="match status" value="1"/>
</dbReference>
<name>A0A0A7FWW5_9CLOT</name>
<dbReference type="eggNOG" id="COG0613">
    <property type="taxonomic scope" value="Bacteria"/>
</dbReference>
<dbReference type="OrthoDB" id="9804333at2"/>
<dbReference type="PANTHER" id="PTHR42924:SF11">
    <property type="entry name" value="POLYMERASE_HISTIDINOL PHOSPHATASE N-TERMINAL DOMAIN-CONTAINING PROTEIN"/>
    <property type="match status" value="1"/>
</dbReference>
<dbReference type="PANTHER" id="PTHR42924">
    <property type="entry name" value="EXONUCLEASE"/>
    <property type="match status" value="1"/>
</dbReference>
<dbReference type="GO" id="GO:0004534">
    <property type="term" value="F:5'-3' RNA exonuclease activity"/>
    <property type="evidence" value="ECO:0007669"/>
    <property type="project" value="TreeGrafter"/>
</dbReference>
<dbReference type="AlphaFoldDB" id="A0A0A7FWW5"/>
<dbReference type="RefSeq" id="WP_039315494.1">
    <property type="nucleotide sequence ID" value="NZ_CP006905.1"/>
</dbReference>
<evidence type="ECO:0000313" key="1">
    <source>
        <dbReference type="EMBL" id="AIY83415.1"/>
    </source>
</evidence>
<dbReference type="HOGENOM" id="CLU_072517_0_0_9"/>
<dbReference type="Proteomes" id="UP000030635">
    <property type="component" value="Chromosome"/>
</dbReference>
<sequence length="297" mass="34188">MKIINPYDYKGEFYKGNLHTHTENSPCGHYSLKDVINMYTSYKMEYDFLAITDHYKLTDLSKYSDREDILLIQGVEHKKCDHQTLGINISKYDDDEDDDNNHNELFKKINNQGGINIICHPHMGKEEYWTYEELLKLDGYTGIEVFNNNVRMDCKGRAVATDVWDKLLSAGKIVFGFANDDMHLFSRVGGGYNMVLSEEKTIDSILNAIRRGSFYASFGIKVKNIEVKDNIISVENGDARVPYVFFKFIGKDGVTLKEEKGNKGTYEVKGDEGYVRIEVYREDGARAWLQPFVIENN</sequence>
<dbReference type="InterPro" id="IPR016195">
    <property type="entry name" value="Pol/histidinol_Pase-like"/>
</dbReference>
<keyword evidence="2" id="KW-1185">Reference proteome</keyword>
<accession>A0A0A7FWW5</accession>
<dbReference type="KEGG" id="cbv:U729_2480"/>
<dbReference type="Gene3D" id="3.20.20.140">
    <property type="entry name" value="Metal-dependent hydrolases"/>
    <property type="match status" value="1"/>
</dbReference>
<organism evidence="1 2">
    <name type="scientific">Clostridium baratii str. Sullivan</name>
    <dbReference type="NCBI Taxonomy" id="1415775"/>
    <lineage>
        <taxon>Bacteria</taxon>
        <taxon>Bacillati</taxon>
        <taxon>Bacillota</taxon>
        <taxon>Clostridia</taxon>
        <taxon>Eubacteriales</taxon>
        <taxon>Clostridiaceae</taxon>
        <taxon>Clostridium</taxon>
    </lineage>
</organism>
<protein>
    <submittedName>
        <fullName evidence="1">PHP domain protein</fullName>
    </submittedName>
</protein>
<proteinExistence type="predicted"/>
<dbReference type="EMBL" id="CP006905">
    <property type="protein sequence ID" value="AIY83415.1"/>
    <property type="molecule type" value="Genomic_DNA"/>
</dbReference>
<dbReference type="GO" id="GO:0035312">
    <property type="term" value="F:5'-3' DNA exonuclease activity"/>
    <property type="evidence" value="ECO:0007669"/>
    <property type="project" value="TreeGrafter"/>
</dbReference>
<dbReference type="STRING" id="1561.NPD11_557"/>